<reference evidence="7" key="1">
    <citation type="journal article" date="2021" name="Cell">
        <title>Tracing the genetic footprints of vertebrate landing in non-teleost ray-finned fishes.</title>
        <authorList>
            <person name="Bi X."/>
            <person name="Wang K."/>
            <person name="Yang L."/>
            <person name="Pan H."/>
            <person name="Jiang H."/>
            <person name="Wei Q."/>
            <person name="Fang M."/>
            <person name="Yu H."/>
            <person name="Zhu C."/>
            <person name="Cai Y."/>
            <person name="He Y."/>
            <person name="Gan X."/>
            <person name="Zeng H."/>
            <person name="Yu D."/>
            <person name="Zhu Y."/>
            <person name="Jiang H."/>
            <person name="Qiu Q."/>
            <person name="Yang H."/>
            <person name="Zhang Y.E."/>
            <person name="Wang W."/>
            <person name="Zhu M."/>
            <person name="He S."/>
            <person name="Zhang G."/>
        </authorList>
    </citation>
    <scope>NUCLEOTIDE SEQUENCE</scope>
    <source>
        <strain evidence="7">Allg_001</strain>
    </source>
</reference>
<feature type="non-terminal residue" evidence="7">
    <location>
        <position position="1139"/>
    </location>
</feature>
<comment type="subcellular location">
    <subcellularLocation>
        <location evidence="1">Membrane</location>
        <topology evidence="1">Single-pass membrane protein</topology>
    </subcellularLocation>
</comment>
<evidence type="ECO:0000256" key="1">
    <source>
        <dbReference type="ARBA" id="ARBA00004167"/>
    </source>
</evidence>
<keyword evidence="3" id="KW-1133">Transmembrane helix</keyword>
<keyword evidence="8" id="KW-1185">Reference proteome</keyword>
<feature type="compositionally biased region" description="Basic residues" evidence="5">
    <location>
        <begin position="90"/>
        <end position="102"/>
    </location>
</feature>
<feature type="region of interest" description="Disordered" evidence="5">
    <location>
        <begin position="284"/>
        <end position="307"/>
    </location>
</feature>
<dbReference type="PANTHER" id="PTHR21419">
    <property type="match status" value="1"/>
</dbReference>
<dbReference type="InterPro" id="IPR028994">
    <property type="entry name" value="Integrin_alpha_N"/>
</dbReference>
<dbReference type="InterPro" id="IPR045232">
    <property type="entry name" value="FAM234"/>
</dbReference>
<dbReference type="EMBL" id="JAAWVO010025421">
    <property type="protein sequence ID" value="MBN3315930.1"/>
    <property type="molecule type" value="Genomic_DNA"/>
</dbReference>
<dbReference type="PANTHER" id="PTHR21419:SF25">
    <property type="entry name" value="PROTEIN FAM234B"/>
    <property type="match status" value="1"/>
</dbReference>
<dbReference type="AlphaFoldDB" id="A0A8J7NPR4"/>
<evidence type="ECO:0000313" key="7">
    <source>
        <dbReference type="EMBL" id="MBN3315930.1"/>
    </source>
</evidence>
<organism evidence="7 8">
    <name type="scientific">Atractosteus spatula</name>
    <name type="common">Alligator gar</name>
    <name type="synonym">Lepisosteus spatula</name>
    <dbReference type="NCBI Taxonomy" id="7917"/>
    <lineage>
        <taxon>Eukaryota</taxon>
        <taxon>Metazoa</taxon>
        <taxon>Chordata</taxon>
        <taxon>Craniata</taxon>
        <taxon>Vertebrata</taxon>
        <taxon>Euteleostomi</taxon>
        <taxon>Actinopterygii</taxon>
        <taxon>Neopterygii</taxon>
        <taxon>Holostei</taxon>
        <taxon>Semionotiformes</taxon>
        <taxon>Lepisosteidae</taxon>
        <taxon>Atractosteus</taxon>
    </lineage>
</organism>
<evidence type="ECO:0000256" key="5">
    <source>
        <dbReference type="SAM" id="MobiDB-lite"/>
    </source>
</evidence>
<dbReference type="SUPFAM" id="SSF69318">
    <property type="entry name" value="Integrin alpha N-terminal domain"/>
    <property type="match status" value="1"/>
</dbReference>
<feature type="region of interest" description="Disordered" evidence="5">
    <location>
        <begin position="1115"/>
        <end position="1139"/>
    </location>
</feature>
<comment type="caution">
    <text evidence="7">The sequence shown here is derived from an EMBL/GenBank/DDBJ whole genome shotgun (WGS) entry which is preliminary data.</text>
</comment>
<protein>
    <submittedName>
        <fullName evidence="7">F234B protein</fullName>
    </submittedName>
</protein>
<dbReference type="InterPro" id="IPR055409">
    <property type="entry name" value="Beta-prop_FAM234A_B"/>
</dbReference>
<proteinExistence type="predicted"/>
<accession>A0A8J7NPR4</accession>
<feature type="non-terminal residue" evidence="7">
    <location>
        <position position="1"/>
    </location>
</feature>
<dbReference type="Proteomes" id="UP000736164">
    <property type="component" value="Unassembled WGS sequence"/>
</dbReference>
<dbReference type="Pfam" id="PF23727">
    <property type="entry name" value="Beta-prop_FAM234A_B"/>
    <property type="match status" value="1"/>
</dbReference>
<feature type="region of interest" description="Disordered" evidence="5">
    <location>
        <begin position="413"/>
        <end position="469"/>
    </location>
</feature>
<evidence type="ECO:0000256" key="2">
    <source>
        <dbReference type="ARBA" id="ARBA00022692"/>
    </source>
</evidence>
<sequence>MKHEERLGHPSGGDYNPNQIAGRLSPPGIVELARALTGGGARHSPAPAPRLAEPHASPGGRRSDWRSRRLRPAPVASFNNRTRSRSGEFRRKRRARLKKVIRRPPPGPARAAQTPWNRAAPGAPPRPQGPLTVSRRAHELVQHGPHLGLSRHGGRSPASAEDDPTECVVRRALAPLSSPAGRPDGSCGAAACPDGRRVRSQAERFRPTELQRGLLRACAAVTGCHDSLAAPLVLLLSLCLHLANPPWARDSTERAHSRGLEEVLRWPRVTSGRRHAIRARRELPPPPLRARPWRGGGASGRGLASAPCRTAVTRHRKALPGSLVQNRNRRSPKLLALPRVISGDDLLSLTSHALLTAPRSEGCCVGRGLEPHPGGAGGPQGLHGAGVGTARLALLGNVVFSCTQHGKAPFTSLRTREKDYTSQNAPLAPEAQKKNSIEVLRLETGGKKGSDLGEYDPLTQADSDESEEDDLVLNYTRNGLNRVSAEAAGGRDGEEEEEEEEWLRKGTGPRAKQTQDPAALRQFRAQRESEAGGPSSGSDPEGKRRAAGRSAARTTAFLVPLGCAVLVVLLCAFLIPCQQEALGVQHWERELELTADSNLPPLALWDVDNDTITDIIVGVTQLGNHSAEPQGKSKDSNLPPLALWDVDNDTITDIIVGVTQLGNHSAEPQGKSKVFSVLAVSGLDGGSLWSTAFPEALVSVQCGLGWAAPGGQVRRSMCLLMGSTHLTAVSSNTGSMLWSVSPGKIVSPAVSLADLTGDSVPDLLIATLPADQVSDLSLLLLSGASGTPIGHPVTFNLTTAEGQLIGPELHVTRLGAQYILFGLGTVEAASLKDIYMQANGRHSLPSFLRLKDPSWEKLRTANSSTLIHISRATVQVKFLLPLVVGTVNCSDWVLAGNRGVSVLGGADARSVWTLATPPLQSQPVPGLFSNDSTPDLLLQSLAHGVQKVQVIDGASGRSLWEAEFSSHFPGVRGSAVLTSTGRSAFLFWAGDPRPSSNVTKATAPPGPQGSAVFQRLYLLHPAYPTVLLQIAETTDTLWTAAVVHLEQQKDVFYLTVARRPAGGERPGAQVLRSLGLRGAVSQGRPVWLGEGSLRPGAFAVSKFFRQTTFLQHQVRVSAAPKGQSEGTSLSPRTGRGADL</sequence>
<feature type="domain" description="FAM234A/B beta-propeller" evidence="6">
    <location>
        <begin position="641"/>
        <end position="1091"/>
    </location>
</feature>
<name>A0A8J7NPR4_ATRSP</name>
<keyword evidence="2" id="KW-0812">Transmembrane</keyword>
<dbReference type="GO" id="GO:0016020">
    <property type="term" value="C:membrane"/>
    <property type="evidence" value="ECO:0007669"/>
    <property type="project" value="UniProtKB-SubCell"/>
</dbReference>
<feature type="region of interest" description="Disordered" evidence="5">
    <location>
        <begin position="483"/>
        <end position="547"/>
    </location>
</feature>
<feature type="region of interest" description="Disordered" evidence="5">
    <location>
        <begin position="145"/>
        <end position="198"/>
    </location>
</feature>
<evidence type="ECO:0000256" key="3">
    <source>
        <dbReference type="ARBA" id="ARBA00022989"/>
    </source>
</evidence>
<feature type="region of interest" description="Disordered" evidence="5">
    <location>
        <begin position="1"/>
        <end position="131"/>
    </location>
</feature>
<keyword evidence="4" id="KW-0472">Membrane</keyword>
<evidence type="ECO:0000313" key="8">
    <source>
        <dbReference type="Proteomes" id="UP000736164"/>
    </source>
</evidence>
<feature type="compositionally biased region" description="Basic and acidic residues" evidence="5">
    <location>
        <begin position="431"/>
        <end position="451"/>
    </location>
</feature>
<evidence type="ECO:0000256" key="4">
    <source>
        <dbReference type="ARBA" id="ARBA00023136"/>
    </source>
</evidence>
<gene>
    <name evidence="7" type="primary">Fam234b</name>
    <name evidence="7" type="ORF">GTO95_0008177</name>
</gene>
<evidence type="ECO:0000259" key="6">
    <source>
        <dbReference type="Pfam" id="PF23727"/>
    </source>
</evidence>